<dbReference type="Gramene" id="Pp3c11_10350V3.1">
    <property type="protein sequence ID" value="Pp3c11_10350V3.1"/>
    <property type="gene ID" value="Pp3c11_10350"/>
</dbReference>
<dbReference type="Gramene" id="Pp3c11_10350V3.2">
    <property type="protein sequence ID" value="Pp3c11_10350V3.2"/>
    <property type="gene ID" value="Pp3c11_10350"/>
</dbReference>
<dbReference type="EnsemblPlants" id="Pp3c11_10350V3.2">
    <property type="protein sequence ID" value="Pp3c11_10350V3.2"/>
    <property type="gene ID" value="Pp3c11_10350"/>
</dbReference>
<dbReference type="PANTHER" id="PTHR47999:SF124">
    <property type="entry name" value="MYB TRANSCRIPTION FACTOR 42"/>
    <property type="match status" value="1"/>
</dbReference>
<comment type="subcellular location">
    <subcellularLocation>
        <location evidence="1">Nucleus</location>
    </subcellularLocation>
</comment>
<dbReference type="EMBL" id="ABEU02000011">
    <property type="protein sequence ID" value="PNR45082.1"/>
    <property type="molecule type" value="Genomic_DNA"/>
</dbReference>
<dbReference type="Pfam" id="PF00249">
    <property type="entry name" value="Myb_DNA-binding"/>
    <property type="match status" value="2"/>
</dbReference>
<dbReference type="SMART" id="SM00717">
    <property type="entry name" value="SANT"/>
    <property type="match status" value="2"/>
</dbReference>
<evidence type="ECO:0000259" key="9">
    <source>
        <dbReference type="PROSITE" id="PS51294"/>
    </source>
</evidence>
<dbReference type="FunFam" id="1.10.10.60:FF:000001">
    <property type="entry name" value="MYB-related transcription factor"/>
    <property type="match status" value="1"/>
</dbReference>
<evidence type="ECO:0000256" key="2">
    <source>
        <dbReference type="ARBA" id="ARBA00022737"/>
    </source>
</evidence>
<dbReference type="EnsemblPlants" id="Pp3c11_10350V3.1">
    <property type="protein sequence ID" value="Pp3c11_10350V3.1"/>
    <property type="gene ID" value="Pp3c11_10350"/>
</dbReference>
<evidence type="ECO:0000313" key="12">
    <source>
        <dbReference type="Proteomes" id="UP000006727"/>
    </source>
</evidence>
<dbReference type="GO" id="GO:0006355">
    <property type="term" value="P:regulation of DNA-templated transcription"/>
    <property type="evidence" value="ECO:0000318"/>
    <property type="project" value="GO_Central"/>
</dbReference>
<keyword evidence="4" id="KW-0238">DNA-binding</keyword>
<evidence type="ECO:0000313" key="10">
    <source>
        <dbReference type="EMBL" id="PNR45082.1"/>
    </source>
</evidence>
<dbReference type="AlphaFoldDB" id="A0A2K1JU78"/>
<feature type="region of interest" description="Disordered" evidence="7">
    <location>
        <begin position="1"/>
        <end position="21"/>
    </location>
</feature>
<evidence type="ECO:0000259" key="8">
    <source>
        <dbReference type="PROSITE" id="PS50090"/>
    </source>
</evidence>
<feature type="domain" description="HTH myb-type" evidence="9">
    <location>
        <begin position="66"/>
        <end position="120"/>
    </location>
</feature>
<name>A0A2K1JU78_PHYPA</name>
<accession>A0A2K1JU78</accession>
<dbReference type="RefSeq" id="XP_024388078.1">
    <property type="nucleotide sequence ID" value="XM_024532310.2"/>
</dbReference>
<dbReference type="FunFam" id="1.10.10.60:FF:000394">
    <property type="entry name" value="MYB transcription factor"/>
    <property type="match status" value="1"/>
</dbReference>
<keyword evidence="12" id="KW-1185">Reference proteome</keyword>
<dbReference type="PANTHER" id="PTHR47999">
    <property type="entry name" value="TRANSCRIPTION FACTOR MYB8-RELATED-RELATED"/>
    <property type="match status" value="1"/>
</dbReference>
<keyword evidence="2" id="KW-0677">Repeat</keyword>
<reference evidence="10 12" key="2">
    <citation type="journal article" date="2018" name="Plant J.">
        <title>The Physcomitrella patens chromosome-scale assembly reveals moss genome structure and evolution.</title>
        <authorList>
            <person name="Lang D."/>
            <person name="Ullrich K.K."/>
            <person name="Murat F."/>
            <person name="Fuchs J."/>
            <person name="Jenkins J."/>
            <person name="Haas F.B."/>
            <person name="Piednoel M."/>
            <person name="Gundlach H."/>
            <person name="Van Bel M."/>
            <person name="Meyberg R."/>
            <person name="Vives C."/>
            <person name="Morata J."/>
            <person name="Symeonidi A."/>
            <person name="Hiss M."/>
            <person name="Muchero W."/>
            <person name="Kamisugi Y."/>
            <person name="Saleh O."/>
            <person name="Blanc G."/>
            <person name="Decker E.L."/>
            <person name="van Gessel N."/>
            <person name="Grimwood J."/>
            <person name="Hayes R.D."/>
            <person name="Graham S.W."/>
            <person name="Gunter L.E."/>
            <person name="McDaniel S.F."/>
            <person name="Hoernstein S.N.W."/>
            <person name="Larsson A."/>
            <person name="Li F.W."/>
            <person name="Perroud P.F."/>
            <person name="Phillips J."/>
            <person name="Ranjan P."/>
            <person name="Rokshar D.S."/>
            <person name="Rothfels C.J."/>
            <person name="Schneider L."/>
            <person name="Shu S."/>
            <person name="Stevenson D.W."/>
            <person name="Thummler F."/>
            <person name="Tillich M."/>
            <person name="Villarreal Aguilar J.C."/>
            <person name="Widiez T."/>
            <person name="Wong G.K."/>
            <person name="Wymore A."/>
            <person name="Zhang Y."/>
            <person name="Zimmer A.D."/>
            <person name="Quatrano R.S."/>
            <person name="Mayer K.F.X."/>
            <person name="Goodstein D."/>
            <person name="Casacuberta J.M."/>
            <person name="Vandepoele K."/>
            <person name="Reski R."/>
            <person name="Cuming A.C."/>
            <person name="Tuskan G.A."/>
            <person name="Maumus F."/>
            <person name="Salse J."/>
            <person name="Schmutz J."/>
            <person name="Rensing S.A."/>
        </authorList>
    </citation>
    <scope>NUCLEOTIDE SEQUENCE [LARGE SCALE GENOMIC DNA]</scope>
    <source>
        <strain evidence="11 12">cv. Gransden 2004</strain>
    </source>
</reference>
<dbReference type="PROSITE" id="PS51294">
    <property type="entry name" value="HTH_MYB"/>
    <property type="match status" value="2"/>
</dbReference>
<dbReference type="InterPro" id="IPR015495">
    <property type="entry name" value="Myb_TF_plants"/>
</dbReference>
<dbReference type="InterPro" id="IPR009057">
    <property type="entry name" value="Homeodomain-like_sf"/>
</dbReference>
<evidence type="ECO:0000256" key="7">
    <source>
        <dbReference type="SAM" id="MobiDB-lite"/>
    </source>
</evidence>
<evidence type="ECO:0000256" key="5">
    <source>
        <dbReference type="ARBA" id="ARBA00023163"/>
    </source>
</evidence>
<feature type="domain" description="HTH myb-type" evidence="9">
    <location>
        <begin position="13"/>
        <end position="65"/>
    </location>
</feature>
<organism evidence="10">
    <name type="scientific">Physcomitrium patens</name>
    <name type="common">Spreading-leaved earth moss</name>
    <name type="synonym">Physcomitrella patens</name>
    <dbReference type="NCBI Taxonomy" id="3218"/>
    <lineage>
        <taxon>Eukaryota</taxon>
        <taxon>Viridiplantae</taxon>
        <taxon>Streptophyta</taxon>
        <taxon>Embryophyta</taxon>
        <taxon>Bryophyta</taxon>
        <taxon>Bryophytina</taxon>
        <taxon>Bryopsida</taxon>
        <taxon>Funariidae</taxon>
        <taxon>Funariales</taxon>
        <taxon>Funariaceae</taxon>
        <taxon>Physcomitrium</taxon>
    </lineage>
</organism>
<dbReference type="GO" id="GO:0005634">
    <property type="term" value="C:nucleus"/>
    <property type="evidence" value="ECO:0000318"/>
    <property type="project" value="GO_Central"/>
</dbReference>
<dbReference type="GO" id="GO:0051707">
    <property type="term" value="P:response to other organism"/>
    <property type="evidence" value="ECO:0007669"/>
    <property type="project" value="UniProtKB-ARBA"/>
</dbReference>
<dbReference type="InterPro" id="IPR001005">
    <property type="entry name" value="SANT/Myb"/>
</dbReference>
<sequence length="330" mass="36879">MGRAPSSSRVTTGEGLNKGPWTAEEDSILTAFVRANGEGNWRILPKRAGLKRCRKSCRLRWMNYLRPDLKRGNFSPDEDELIIKLHSLLGNKWSLIAGRIPGRTDNEIKNYWNSRLKRNLQDMEGNQRQQLVATPLSVSLLDSSTEIKVEDFPCSNQLGMSGPPSPIDEKPPMEALLGTHHHSNDLDPSIITKPQLLNSTDFHAMPRGESTLSEPTSSDGTCFEESCDHQSLEGYSSSCNWAPFDNTQKPLSFTQASSPESVLLFQQYFPSQPQDDFLCSDFGLTDFTSTNYIPEFTSLQNLLQCGPFSPIHKNLPATWIGNYSGDGFQT</sequence>
<proteinExistence type="predicted"/>
<protein>
    <submittedName>
        <fullName evidence="10 11">Uncharacterized protein</fullName>
    </submittedName>
</protein>
<dbReference type="PaxDb" id="3218-PP1S61_196V6.1"/>
<dbReference type="SUPFAM" id="SSF46689">
    <property type="entry name" value="Homeodomain-like"/>
    <property type="match status" value="1"/>
</dbReference>
<keyword evidence="5" id="KW-0804">Transcription</keyword>
<keyword evidence="6" id="KW-0539">Nucleus</keyword>
<feature type="compositionally biased region" description="Polar residues" evidence="7">
    <location>
        <begin position="1"/>
        <end position="11"/>
    </location>
</feature>
<reference evidence="10 12" key="1">
    <citation type="journal article" date="2008" name="Science">
        <title>The Physcomitrella genome reveals evolutionary insights into the conquest of land by plants.</title>
        <authorList>
            <person name="Rensing S."/>
            <person name="Lang D."/>
            <person name="Zimmer A."/>
            <person name="Terry A."/>
            <person name="Salamov A."/>
            <person name="Shapiro H."/>
            <person name="Nishiyama T."/>
            <person name="Perroud P.-F."/>
            <person name="Lindquist E."/>
            <person name="Kamisugi Y."/>
            <person name="Tanahashi T."/>
            <person name="Sakakibara K."/>
            <person name="Fujita T."/>
            <person name="Oishi K."/>
            <person name="Shin-I T."/>
            <person name="Kuroki Y."/>
            <person name="Toyoda A."/>
            <person name="Suzuki Y."/>
            <person name="Hashimoto A."/>
            <person name="Yamaguchi K."/>
            <person name="Sugano A."/>
            <person name="Kohara Y."/>
            <person name="Fujiyama A."/>
            <person name="Anterola A."/>
            <person name="Aoki S."/>
            <person name="Ashton N."/>
            <person name="Barbazuk W.B."/>
            <person name="Barker E."/>
            <person name="Bennetzen J."/>
            <person name="Bezanilla M."/>
            <person name="Blankenship R."/>
            <person name="Cho S.H."/>
            <person name="Dutcher S."/>
            <person name="Estelle M."/>
            <person name="Fawcett J.A."/>
            <person name="Gundlach H."/>
            <person name="Hanada K."/>
            <person name="Heyl A."/>
            <person name="Hicks K.A."/>
            <person name="Hugh J."/>
            <person name="Lohr M."/>
            <person name="Mayer K."/>
            <person name="Melkozernov A."/>
            <person name="Murata T."/>
            <person name="Nelson D."/>
            <person name="Pils B."/>
            <person name="Prigge M."/>
            <person name="Reiss B."/>
            <person name="Renner T."/>
            <person name="Rombauts S."/>
            <person name="Rushton P."/>
            <person name="Sanderfoot A."/>
            <person name="Schween G."/>
            <person name="Shiu S.-H."/>
            <person name="Stueber K."/>
            <person name="Theodoulou F.L."/>
            <person name="Tu H."/>
            <person name="Van de Peer Y."/>
            <person name="Verrier P.J."/>
            <person name="Waters E."/>
            <person name="Wood A."/>
            <person name="Yang L."/>
            <person name="Cove D."/>
            <person name="Cuming A."/>
            <person name="Hasebe M."/>
            <person name="Lucas S."/>
            <person name="Mishler D.B."/>
            <person name="Reski R."/>
            <person name="Grigoriev I."/>
            <person name="Quatrano R.S."/>
            <person name="Boore J.L."/>
        </authorList>
    </citation>
    <scope>NUCLEOTIDE SEQUENCE [LARGE SCALE GENOMIC DNA]</scope>
    <source>
        <strain evidence="11 12">cv. Gransden 2004</strain>
    </source>
</reference>
<dbReference type="STRING" id="3218.A0A2K1JU78"/>
<dbReference type="CDD" id="cd00167">
    <property type="entry name" value="SANT"/>
    <property type="match status" value="2"/>
</dbReference>
<dbReference type="PROSITE" id="PS50090">
    <property type="entry name" value="MYB_LIKE"/>
    <property type="match status" value="2"/>
</dbReference>
<gene>
    <name evidence="11" type="primary">LOC112288276</name>
    <name evidence="10" type="ORF">PHYPA_014853</name>
</gene>
<dbReference type="OrthoDB" id="2143914at2759"/>
<dbReference type="Gene3D" id="1.10.10.60">
    <property type="entry name" value="Homeodomain-like"/>
    <property type="match status" value="2"/>
</dbReference>
<dbReference type="Proteomes" id="UP000006727">
    <property type="component" value="Chromosome 11"/>
</dbReference>
<reference evidence="11" key="3">
    <citation type="submission" date="2020-12" db="UniProtKB">
        <authorList>
            <consortium name="EnsemblPlants"/>
        </authorList>
    </citation>
    <scope>IDENTIFICATION</scope>
</reference>
<evidence type="ECO:0000256" key="3">
    <source>
        <dbReference type="ARBA" id="ARBA00023015"/>
    </source>
</evidence>
<evidence type="ECO:0000256" key="4">
    <source>
        <dbReference type="ARBA" id="ARBA00023125"/>
    </source>
</evidence>
<dbReference type="GeneID" id="112288276"/>
<keyword evidence="3" id="KW-0805">Transcription regulation</keyword>
<evidence type="ECO:0000256" key="6">
    <source>
        <dbReference type="ARBA" id="ARBA00023242"/>
    </source>
</evidence>
<dbReference type="InterPro" id="IPR017930">
    <property type="entry name" value="Myb_dom"/>
</dbReference>
<evidence type="ECO:0000256" key="1">
    <source>
        <dbReference type="ARBA" id="ARBA00004123"/>
    </source>
</evidence>
<feature type="domain" description="Myb-like" evidence="8">
    <location>
        <begin position="13"/>
        <end position="65"/>
    </location>
</feature>
<dbReference type="GO" id="GO:0000987">
    <property type="term" value="F:cis-regulatory region sequence-specific DNA binding"/>
    <property type="evidence" value="ECO:0000318"/>
    <property type="project" value="GO_Central"/>
</dbReference>
<feature type="domain" description="Myb-like" evidence="8">
    <location>
        <begin position="66"/>
        <end position="116"/>
    </location>
</feature>
<evidence type="ECO:0000313" key="11">
    <source>
        <dbReference type="EnsemblPlants" id="Pp3c11_10350V3.1"/>
    </source>
</evidence>